<feature type="domain" description="FAD-binding" evidence="6">
    <location>
        <begin position="5"/>
        <end position="356"/>
    </location>
</feature>
<organism evidence="8 9">
    <name type="scientific">Jaapia argillacea MUCL 33604</name>
    <dbReference type="NCBI Taxonomy" id="933084"/>
    <lineage>
        <taxon>Eukaryota</taxon>
        <taxon>Fungi</taxon>
        <taxon>Dikarya</taxon>
        <taxon>Basidiomycota</taxon>
        <taxon>Agaricomycotina</taxon>
        <taxon>Agaricomycetes</taxon>
        <taxon>Agaricomycetidae</taxon>
        <taxon>Jaapiales</taxon>
        <taxon>Jaapiaceae</taxon>
        <taxon>Jaapia</taxon>
    </lineage>
</organism>
<accession>A0A067PQQ4</accession>
<dbReference type="Pfam" id="PF01494">
    <property type="entry name" value="FAD_binding_3"/>
    <property type="match status" value="1"/>
</dbReference>
<evidence type="ECO:0000259" key="6">
    <source>
        <dbReference type="Pfam" id="PF01494"/>
    </source>
</evidence>
<dbReference type="InterPro" id="IPR012941">
    <property type="entry name" value="Phe_hydrox_C_dim_dom"/>
</dbReference>
<comment type="cofactor">
    <cofactor evidence="1">
        <name>FAD</name>
        <dbReference type="ChEBI" id="CHEBI:57692"/>
    </cofactor>
</comment>
<dbReference type="GO" id="GO:0016709">
    <property type="term" value="F:oxidoreductase activity, acting on paired donors, with incorporation or reduction of molecular oxygen, NAD(P)H as one donor, and incorporation of one atom of oxygen"/>
    <property type="evidence" value="ECO:0007669"/>
    <property type="project" value="UniProtKB-ARBA"/>
</dbReference>
<sequence>MSTRSPVLIVGAGPAGLVLALTLVQNGVPVRLIDKLTKFHSGQRGAGVMPRTMEVYEFLGVLPDALKAGAVAMKMRAHEVGGGLKVLKEIDMPCPPMLPTPSCPRLHAYMLGQCNAEHILRSHLANYGCKVELGSELKSFEQFDDRVVAHIVKTDADGRETEENVTADWLVGTDGGKGIVRKQLGLSFLGETREDQLVLGEVRIEGIDNEFWHSWGDFSTNTLALRPTERPDVSWMIAGGLQTDHDKIASDPNALAEYIHRVTGMPELKLVEIINLSHYRFNIRMVDKFGDGRVFVAGDAAHVHSPTGGQGMNSSVMDAFNLGWKLSLVCKNLSPSSLLSTYTEERLPVIAQMLKTTTALLNTVSTGGFKAMGDNQATNQPGVRTTSLFQLSVNYRWSSIVVDEYNGGSKESKGERGTLEGQDAVGLVDPHEHLRVRAGDRAPDAPGLVAFKGSPTSSPTMSLFQTFKATHHTILIFVPTVQDSEPTLKQIKQYPKGLVSSVVMPSTRAFRLPTDEPLACDADFVLKDSDGYAFAGYSVDRKEMKLVVVRPDGVVGAMVRNVEGLKGYFKKILSNA</sequence>
<evidence type="ECO:0000256" key="4">
    <source>
        <dbReference type="ARBA" id="ARBA00022827"/>
    </source>
</evidence>
<dbReference type="InParanoid" id="A0A067PQQ4"/>
<keyword evidence="3" id="KW-0285">Flavoprotein</keyword>
<evidence type="ECO:0000313" key="8">
    <source>
        <dbReference type="EMBL" id="KDQ57089.1"/>
    </source>
</evidence>
<dbReference type="InterPro" id="IPR036188">
    <property type="entry name" value="FAD/NAD-bd_sf"/>
</dbReference>
<dbReference type="AlphaFoldDB" id="A0A067PQQ4"/>
<dbReference type="InterPro" id="IPR002938">
    <property type="entry name" value="FAD-bd"/>
</dbReference>
<keyword evidence="9" id="KW-1185">Reference proteome</keyword>
<evidence type="ECO:0000256" key="5">
    <source>
        <dbReference type="ARBA" id="ARBA00023002"/>
    </source>
</evidence>
<protein>
    <submittedName>
        <fullName evidence="8">Uncharacterized protein</fullName>
    </submittedName>
</protein>
<dbReference type="OrthoDB" id="2690153at2759"/>
<reference evidence="9" key="1">
    <citation type="journal article" date="2014" name="Proc. Natl. Acad. Sci. U.S.A.">
        <title>Extensive sampling of basidiomycete genomes demonstrates inadequacy of the white-rot/brown-rot paradigm for wood decay fungi.</title>
        <authorList>
            <person name="Riley R."/>
            <person name="Salamov A.A."/>
            <person name="Brown D.W."/>
            <person name="Nagy L.G."/>
            <person name="Floudas D."/>
            <person name="Held B.W."/>
            <person name="Levasseur A."/>
            <person name="Lombard V."/>
            <person name="Morin E."/>
            <person name="Otillar R."/>
            <person name="Lindquist E.A."/>
            <person name="Sun H."/>
            <person name="LaButti K.M."/>
            <person name="Schmutz J."/>
            <person name="Jabbour D."/>
            <person name="Luo H."/>
            <person name="Baker S.E."/>
            <person name="Pisabarro A.G."/>
            <person name="Walton J.D."/>
            <person name="Blanchette R.A."/>
            <person name="Henrissat B."/>
            <person name="Martin F."/>
            <person name="Cullen D."/>
            <person name="Hibbett D.S."/>
            <person name="Grigoriev I.V."/>
        </authorList>
    </citation>
    <scope>NUCLEOTIDE SEQUENCE [LARGE SCALE GENOMIC DNA]</scope>
    <source>
        <strain evidence="9">MUCL 33604</strain>
    </source>
</reference>
<dbReference type="SUPFAM" id="SSF52833">
    <property type="entry name" value="Thioredoxin-like"/>
    <property type="match status" value="1"/>
</dbReference>
<evidence type="ECO:0000259" key="7">
    <source>
        <dbReference type="Pfam" id="PF07976"/>
    </source>
</evidence>
<comment type="similarity">
    <text evidence="2">Belongs to the PheA/TfdB FAD monooxygenase family.</text>
</comment>
<evidence type="ECO:0000256" key="1">
    <source>
        <dbReference type="ARBA" id="ARBA00001974"/>
    </source>
</evidence>
<dbReference type="Gene3D" id="3.30.70.2450">
    <property type="match status" value="1"/>
</dbReference>
<keyword evidence="5" id="KW-0560">Oxidoreductase</keyword>
<gene>
    <name evidence="8" type="ORF">JAAARDRAFT_207431</name>
</gene>
<dbReference type="InterPro" id="IPR036249">
    <property type="entry name" value="Thioredoxin-like_sf"/>
</dbReference>
<feature type="domain" description="Phenol hydroxylase-like C-terminal dimerisation" evidence="7">
    <location>
        <begin position="503"/>
        <end position="574"/>
    </location>
</feature>
<dbReference type="HOGENOM" id="CLU_009665_20_3_1"/>
<dbReference type="STRING" id="933084.A0A067PQQ4"/>
<dbReference type="Pfam" id="PF07976">
    <property type="entry name" value="Phe_hydrox_dim"/>
    <property type="match status" value="1"/>
</dbReference>
<dbReference type="Proteomes" id="UP000027265">
    <property type="component" value="Unassembled WGS sequence"/>
</dbReference>
<dbReference type="SUPFAM" id="SSF51905">
    <property type="entry name" value="FAD/NAD(P)-binding domain"/>
    <property type="match status" value="1"/>
</dbReference>
<dbReference type="Gene3D" id="3.50.50.60">
    <property type="entry name" value="FAD/NAD(P)-binding domain"/>
    <property type="match status" value="1"/>
</dbReference>
<dbReference type="PRINTS" id="PR00420">
    <property type="entry name" value="RNGMNOXGNASE"/>
</dbReference>
<proteinExistence type="inferred from homology"/>
<dbReference type="GO" id="GO:0071949">
    <property type="term" value="F:FAD binding"/>
    <property type="evidence" value="ECO:0007669"/>
    <property type="project" value="InterPro"/>
</dbReference>
<dbReference type="InterPro" id="IPR050641">
    <property type="entry name" value="RIFMO-like"/>
</dbReference>
<dbReference type="PANTHER" id="PTHR43004:SF19">
    <property type="entry name" value="BINDING MONOOXYGENASE, PUTATIVE (JCVI)-RELATED"/>
    <property type="match status" value="1"/>
</dbReference>
<keyword evidence="4" id="KW-0274">FAD</keyword>
<name>A0A067PQQ4_9AGAM</name>
<dbReference type="PANTHER" id="PTHR43004">
    <property type="entry name" value="TRK SYSTEM POTASSIUM UPTAKE PROTEIN"/>
    <property type="match status" value="1"/>
</dbReference>
<dbReference type="EMBL" id="KL197720">
    <property type="protein sequence ID" value="KDQ57089.1"/>
    <property type="molecule type" value="Genomic_DNA"/>
</dbReference>
<evidence type="ECO:0000256" key="2">
    <source>
        <dbReference type="ARBA" id="ARBA00007801"/>
    </source>
</evidence>
<evidence type="ECO:0000313" key="9">
    <source>
        <dbReference type="Proteomes" id="UP000027265"/>
    </source>
</evidence>
<evidence type="ECO:0000256" key="3">
    <source>
        <dbReference type="ARBA" id="ARBA00022630"/>
    </source>
</evidence>